<dbReference type="RefSeq" id="WP_086541169.1">
    <property type="nucleotide sequence ID" value="NZ_MSSW01000019.1"/>
</dbReference>
<dbReference type="InterPro" id="IPR008979">
    <property type="entry name" value="Galactose-bd-like_sf"/>
</dbReference>
<protein>
    <submittedName>
        <fullName evidence="3">Complex I intermediate-associated protein 30 (CIA30)</fullName>
    </submittedName>
</protein>
<evidence type="ECO:0000259" key="2">
    <source>
        <dbReference type="Pfam" id="PF08547"/>
    </source>
</evidence>
<evidence type="ECO:0000313" key="4">
    <source>
        <dbReference type="Proteomes" id="UP000256405"/>
    </source>
</evidence>
<reference evidence="3 4" key="1">
    <citation type="submission" date="2018-08" db="EMBL/GenBank/DDBJ databases">
        <title>Genomic Encyclopedia of Archaeal and Bacterial Type Strains, Phase II (KMG-II): from individual species to whole genera.</title>
        <authorList>
            <person name="Goeker M."/>
        </authorList>
    </citation>
    <scope>NUCLEOTIDE SEQUENCE [LARGE SCALE GENOMIC DNA]</scope>
    <source>
        <strain evidence="3 4">DSM 15986</strain>
    </source>
</reference>
<sequence length="172" mass="19570">MKALILISLMTSSIILYQFDKNSSISDWRIVDDVVMGGKSSGEFYINESGHGVFAGFVSLENNGGFSSVRHRGTFEIRSQKNIRIHLKGDGNAYQFRIKANSSDRHSYIAGFRTSGEWEIIEIKLPDMYPAFRGQKLSISNFDKDQIVEMAFLIGNKKEQKFQLEIQSIELF</sequence>
<dbReference type="SUPFAM" id="SSF49785">
    <property type="entry name" value="Galactose-binding domain-like"/>
    <property type="match status" value="1"/>
</dbReference>
<comment type="similarity">
    <text evidence="1">Belongs to the CIA30 family.</text>
</comment>
<keyword evidence="4" id="KW-1185">Reference proteome</keyword>
<dbReference type="PANTHER" id="PTHR13194">
    <property type="entry name" value="COMPLEX I INTERMEDIATE-ASSOCIATED PROTEIN 30"/>
    <property type="match status" value="1"/>
</dbReference>
<gene>
    <name evidence="3" type="ORF">C8N25_11283</name>
</gene>
<proteinExistence type="inferred from homology"/>
<name>A0A3E0DS60_9BACT</name>
<feature type="domain" description="NADH:ubiquinone oxidoreductase intermediate-associated protein 30" evidence="2">
    <location>
        <begin position="18"/>
        <end position="166"/>
    </location>
</feature>
<dbReference type="AlphaFoldDB" id="A0A3E0DS60"/>
<dbReference type="InterPro" id="IPR039131">
    <property type="entry name" value="NDUFAF1"/>
</dbReference>
<dbReference type="OrthoDB" id="442188at2"/>
<comment type="caution">
    <text evidence="3">The sequence shown here is derived from an EMBL/GenBank/DDBJ whole genome shotgun (WGS) entry which is preliminary data.</text>
</comment>
<dbReference type="PANTHER" id="PTHR13194:SF19">
    <property type="entry name" value="NAD(P)-BINDING ROSSMANN-FOLD SUPERFAMILY PROTEIN"/>
    <property type="match status" value="1"/>
</dbReference>
<organism evidence="3 4">
    <name type="scientific">Algoriphagus antarcticus</name>
    <dbReference type="NCBI Taxonomy" id="238540"/>
    <lineage>
        <taxon>Bacteria</taxon>
        <taxon>Pseudomonadati</taxon>
        <taxon>Bacteroidota</taxon>
        <taxon>Cytophagia</taxon>
        <taxon>Cytophagales</taxon>
        <taxon>Cyclobacteriaceae</taxon>
        <taxon>Algoriphagus</taxon>
    </lineage>
</organism>
<dbReference type="EMBL" id="QUNF01000012">
    <property type="protein sequence ID" value="REG86379.1"/>
    <property type="molecule type" value="Genomic_DNA"/>
</dbReference>
<dbReference type="Pfam" id="PF08547">
    <property type="entry name" value="CIA30"/>
    <property type="match status" value="1"/>
</dbReference>
<dbReference type="Proteomes" id="UP000256405">
    <property type="component" value="Unassembled WGS sequence"/>
</dbReference>
<evidence type="ECO:0000313" key="3">
    <source>
        <dbReference type="EMBL" id="REG86379.1"/>
    </source>
</evidence>
<evidence type="ECO:0000256" key="1">
    <source>
        <dbReference type="ARBA" id="ARBA00007884"/>
    </source>
</evidence>
<dbReference type="InterPro" id="IPR013857">
    <property type="entry name" value="NADH-UbQ_OxRdtase-assoc_prot30"/>
</dbReference>
<accession>A0A3E0DS60</accession>